<dbReference type="Gene3D" id="3.40.50.720">
    <property type="entry name" value="NAD(P)-binding Rossmann-like Domain"/>
    <property type="match status" value="1"/>
</dbReference>
<dbReference type="PRINTS" id="PR00080">
    <property type="entry name" value="SDRFAMILY"/>
</dbReference>
<dbReference type="InterPro" id="IPR036291">
    <property type="entry name" value="NAD(P)-bd_dom_sf"/>
</dbReference>
<comment type="similarity">
    <text evidence="1">Belongs to the short-chain dehydrogenases/reductases (SDR) family.</text>
</comment>
<organism evidence="4 5">
    <name type="scientific">Nocardia bovistercoris</name>
    <dbReference type="NCBI Taxonomy" id="2785916"/>
    <lineage>
        <taxon>Bacteria</taxon>
        <taxon>Bacillati</taxon>
        <taxon>Actinomycetota</taxon>
        <taxon>Actinomycetes</taxon>
        <taxon>Mycobacteriales</taxon>
        <taxon>Nocardiaceae</taxon>
        <taxon>Nocardia</taxon>
    </lineage>
</organism>
<accession>A0A931IJI3</accession>
<dbReference type="AlphaFoldDB" id="A0A931IJI3"/>
<feature type="domain" description="Ketoreductase" evidence="3">
    <location>
        <begin position="2"/>
        <end position="180"/>
    </location>
</feature>
<proteinExistence type="inferred from homology"/>
<evidence type="ECO:0000256" key="1">
    <source>
        <dbReference type="ARBA" id="ARBA00006484"/>
    </source>
</evidence>
<evidence type="ECO:0000313" key="5">
    <source>
        <dbReference type="Proteomes" id="UP000655751"/>
    </source>
</evidence>
<keyword evidence="2" id="KW-0560">Oxidoreductase</keyword>
<dbReference type="Proteomes" id="UP000655751">
    <property type="component" value="Unassembled WGS sequence"/>
</dbReference>
<dbReference type="Pfam" id="PF13561">
    <property type="entry name" value="adh_short_C2"/>
    <property type="match status" value="1"/>
</dbReference>
<dbReference type="PROSITE" id="PS00061">
    <property type="entry name" value="ADH_SHORT"/>
    <property type="match status" value="1"/>
</dbReference>
<dbReference type="PRINTS" id="PR00081">
    <property type="entry name" value="GDHRDH"/>
</dbReference>
<dbReference type="InterPro" id="IPR002347">
    <property type="entry name" value="SDR_fam"/>
</dbReference>
<reference evidence="4" key="1">
    <citation type="submission" date="2020-11" db="EMBL/GenBank/DDBJ databases">
        <title>Nocardia NEAU-351.nov., a novel actinomycete isolated from the cow dung.</title>
        <authorList>
            <person name="Zhang X."/>
        </authorList>
    </citation>
    <scope>NUCLEOTIDE SEQUENCE</scope>
    <source>
        <strain evidence="4">NEAU-351</strain>
    </source>
</reference>
<dbReference type="InterPro" id="IPR057326">
    <property type="entry name" value="KR_dom"/>
</dbReference>
<protein>
    <submittedName>
        <fullName evidence="4">SDR family oxidoreductase</fullName>
    </submittedName>
</protein>
<dbReference type="EMBL" id="JADMLG010000017">
    <property type="protein sequence ID" value="MBH0780738.1"/>
    <property type="molecule type" value="Genomic_DNA"/>
</dbReference>
<dbReference type="SMART" id="SM00822">
    <property type="entry name" value="PKS_KR"/>
    <property type="match status" value="1"/>
</dbReference>
<keyword evidence="5" id="KW-1185">Reference proteome</keyword>
<dbReference type="SUPFAM" id="SSF51735">
    <property type="entry name" value="NAD(P)-binding Rossmann-fold domains"/>
    <property type="match status" value="1"/>
</dbReference>
<dbReference type="PANTHER" id="PTHR48107:SF7">
    <property type="entry name" value="RE15974P"/>
    <property type="match status" value="1"/>
</dbReference>
<dbReference type="GO" id="GO:0016614">
    <property type="term" value="F:oxidoreductase activity, acting on CH-OH group of donors"/>
    <property type="evidence" value="ECO:0007669"/>
    <property type="project" value="UniProtKB-ARBA"/>
</dbReference>
<dbReference type="PANTHER" id="PTHR48107">
    <property type="entry name" value="NADPH-DEPENDENT ALDEHYDE REDUCTASE-LIKE PROTEIN, CHLOROPLASTIC-RELATED"/>
    <property type="match status" value="1"/>
</dbReference>
<dbReference type="FunFam" id="3.40.50.720:FF:000084">
    <property type="entry name" value="Short-chain dehydrogenase reductase"/>
    <property type="match status" value="1"/>
</dbReference>
<evidence type="ECO:0000313" key="4">
    <source>
        <dbReference type="EMBL" id="MBH0780738.1"/>
    </source>
</evidence>
<dbReference type="InterPro" id="IPR020904">
    <property type="entry name" value="Sc_DH/Rdtase_CS"/>
</dbReference>
<evidence type="ECO:0000259" key="3">
    <source>
        <dbReference type="SMART" id="SM00822"/>
    </source>
</evidence>
<name>A0A931IJI3_9NOCA</name>
<comment type="caution">
    <text evidence="4">The sequence shown here is derived from an EMBL/GenBank/DDBJ whole genome shotgun (WGS) entry which is preliminary data.</text>
</comment>
<evidence type="ECO:0000256" key="2">
    <source>
        <dbReference type="ARBA" id="ARBA00023002"/>
    </source>
</evidence>
<gene>
    <name evidence="4" type="ORF">IT779_31160</name>
</gene>
<sequence>MPVAIVTGGSRGIGRAIAERLGADGATVVVNYRSDRASARRVVARIEETGGRAVAAEGDVTDATKLRGLFDLAEERFGGVDAFVNNVGATRFGTLAQATDEDYDLMFETNAKATFVGLREAANRLRDNGRIVVVSSGVTATHRVGTGLYGASKAAGEQLVRVLARELGPRGITVNSVTPGAVRTEALAATADPKSTADAASATPLRRLAEPDDIADIVGFLVSDAARWVTGQTVGAGGGLF</sequence>